<sequence length="99" mass="10298">MPGVMVAPAKPAAPVSSSNPFDALQNFEDIIHPECLGEGVDDCTHDLAESISGCSVTSVEPKMATQDSSVRGKAIRFEPSLVDGISVHIGSNAVQLESC</sequence>
<organism evidence="1 2">
    <name type="scientific">Nepenthes gracilis</name>
    <name type="common">Slender pitcher plant</name>
    <dbReference type="NCBI Taxonomy" id="150966"/>
    <lineage>
        <taxon>Eukaryota</taxon>
        <taxon>Viridiplantae</taxon>
        <taxon>Streptophyta</taxon>
        <taxon>Embryophyta</taxon>
        <taxon>Tracheophyta</taxon>
        <taxon>Spermatophyta</taxon>
        <taxon>Magnoliopsida</taxon>
        <taxon>eudicotyledons</taxon>
        <taxon>Gunneridae</taxon>
        <taxon>Pentapetalae</taxon>
        <taxon>Caryophyllales</taxon>
        <taxon>Nepenthaceae</taxon>
        <taxon>Nepenthes</taxon>
    </lineage>
</organism>
<accession>A0AAD3XXN3</accession>
<dbReference type="EMBL" id="BSYO01000021">
    <property type="protein sequence ID" value="GMH19876.1"/>
    <property type="molecule type" value="Genomic_DNA"/>
</dbReference>
<protein>
    <submittedName>
        <fullName evidence="1">Uncharacterized protein</fullName>
    </submittedName>
</protein>
<name>A0AAD3XXN3_NEPGR</name>
<reference evidence="1" key="1">
    <citation type="submission" date="2023-05" db="EMBL/GenBank/DDBJ databases">
        <title>Nepenthes gracilis genome sequencing.</title>
        <authorList>
            <person name="Fukushima K."/>
        </authorList>
    </citation>
    <scope>NUCLEOTIDE SEQUENCE</scope>
    <source>
        <strain evidence="1">SING2019-196</strain>
    </source>
</reference>
<gene>
    <name evidence="1" type="ORF">Nepgr_021717</name>
</gene>
<dbReference type="Proteomes" id="UP001279734">
    <property type="component" value="Unassembled WGS sequence"/>
</dbReference>
<proteinExistence type="predicted"/>
<dbReference type="AlphaFoldDB" id="A0AAD3XXN3"/>
<comment type="caution">
    <text evidence="1">The sequence shown here is derived from an EMBL/GenBank/DDBJ whole genome shotgun (WGS) entry which is preliminary data.</text>
</comment>
<evidence type="ECO:0000313" key="1">
    <source>
        <dbReference type="EMBL" id="GMH19876.1"/>
    </source>
</evidence>
<keyword evidence="2" id="KW-1185">Reference proteome</keyword>
<evidence type="ECO:0000313" key="2">
    <source>
        <dbReference type="Proteomes" id="UP001279734"/>
    </source>
</evidence>